<dbReference type="SUPFAM" id="SSF50129">
    <property type="entry name" value="GroES-like"/>
    <property type="match status" value="1"/>
</dbReference>
<feature type="domain" description="Enoyl reductase (ER)" evidence="1">
    <location>
        <begin position="10"/>
        <end position="322"/>
    </location>
</feature>
<reference evidence="2 3" key="1">
    <citation type="submission" date="2021-01" db="EMBL/GenBank/DDBJ databases">
        <title>Streptomyces acididurans sp. nov., isolated from a peat swamp forest soil.</title>
        <authorList>
            <person name="Chantavorakit T."/>
            <person name="Duangmal K."/>
        </authorList>
    </citation>
    <scope>NUCLEOTIDE SEQUENCE [LARGE SCALE GENOMIC DNA]</scope>
    <source>
        <strain evidence="2 3">KK5PA1</strain>
    </source>
</reference>
<dbReference type="PANTHER" id="PTHR43677:SF4">
    <property type="entry name" value="QUINONE OXIDOREDUCTASE-LIKE PROTEIN 2"/>
    <property type="match status" value="1"/>
</dbReference>
<dbReference type="InterPro" id="IPR051397">
    <property type="entry name" value="Zn-ADH-like_protein"/>
</dbReference>
<dbReference type="EMBL" id="JADKYB010000004">
    <property type="protein sequence ID" value="MBM9504859.1"/>
    <property type="molecule type" value="Genomic_DNA"/>
</dbReference>
<name>A0ABS2TNF9_9ACTN</name>
<dbReference type="InterPro" id="IPR013154">
    <property type="entry name" value="ADH-like_N"/>
</dbReference>
<evidence type="ECO:0000313" key="3">
    <source>
        <dbReference type="Proteomes" id="UP000749040"/>
    </source>
</evidence>
<dbReference type="Pfam" id="PF13602">
    <property type="entry name" value="ADH_zinc_N_2"/>
    <property type="match status" value="1"/>
</dbReference>
<dbReference type="InterPro" id="IPR020843">
    <property type="entry name" value="ER"/>
</dbReference>
<dbReference type="RefSeq" id="WP_205356702.1">
    <property type="nucleotide sequence ID" value="NZ_JADKYB010000004.1"/>
</dbReference>
<sequence>MRRVRYYEYGGPDVLTVEEADVPTPGPGEVLIRTEAVGANYVDVMFRAGTSPAPFTRPLPGKLTGDVVGTVEAVGEGADPALAGRRVAALVAEDGLADHVIAEAAWASTVPDGLDAAAATILPLAGPVALGALRVGRLAAGETVLVHAASGSIGHLALQLARELGAGTVIASVSSAERFGFVKEYGADVAVDNSRPDWADQVRAAAPGGVDVVLDSLGGDVMRASIDLLAPYGRAVVFGAATGDLGAVPVTALFPLRQAVGFSLLALRRSDPDTARANMAEIARLTAAGTLRAAVHARLPLDSAVEAHRILDSRAHRGRVVLLP</sequence>
<dbReference type="InterPro" id="IPR011032">
    <property type="entry name" value="GroES-like_sf"/>
</dbReference>
<dbReference type="Gene3D" id="3.40.50.720">
    <property type="entry name" value="NAD(P)-binding Rossmann-like Domain"/>
    <property type="match status" value="1"/>
</dbReference>
<protein>
    <submittedName>
        <fullName evidence="2">Zinc-binding dehydrogenase</fullName>
    </submittedName>
</protein>
<dbReference type="Proteomes" id="UP000749040">
    <property type="component" value="Unassembled WGS sequence"/>
</dbReference>
<dbReference type="SMART" id="SM00829">
    <property type="entry name" value="PKS_ER"/>
    <property type="match status" value="1"/>
</dbReference>
<dbReference type="InterPro" id="IPR036291">
    <property type="entry name" value="NAD(P)-bd_dom_sf"/>
</dbReference>
<dbReference type="Pfam" id="PF08240">
    <property type="entry name" value="ADH_N"/>
    <property type="match status" value="1"/>
</dbReference>
<proteinExistence type="predicted"/>
<keyword evidence="3" id="KW-1185">Reference proteome</keyword>
<dbReference type="Gene3D" id="3.90.180.10">
    <property type="entry name" value="Medium-chain alcohol dehydrogenases, catalytic domain"/>
    <property type="match status" value="1"/>
</dbReference>
<accession>A0ABS2TNF9</accession>
<dbReference type="SUPFAM" id="SSF51735">
    <property type="entry name" value="NAD(P)-binding Rossmann-fold domains"/>
    <property type="match status" value="1"/>
</dbReference>
<gene>
    <name evidence="2" type="ORF">ITX44_09975</name>
</gene>
<evidence type="ECO:0000313" key="2">
    <source>
        <dbReference type="EMBL" id="MBM9504859.1"/>
    </source>
</evidence>
<organism evidence="2 3">
    <name type="scientific">Actinacidiphila acididurans</name>
    <dbReference type="NCBI Taxonomy" id="2784346"/>
    <lineage>
        <taxon>Bacteria</taxon>
        <taxon>Bacillati</taxon>
        <taxon>Actinomycetota</taxon>
        <taxon>Actinomycetes</taxon>
        <taxon>Kitasatosporales</taxon>
        <taxon>Streptomycetaceae</taxon>
        <taxon>Actinacidiphila</taxon>
    </lineage>
</organism>
<comment type="caution">
    <text evidence="2">The sequence shown here is derived from an EMBL/GenBank/DDBJ whole genome shotgun (WGS) entry which is preliminary data.</text>
</comment>
<dbReference type="PANTHER" id="PTHR43677">
    <property type="entry name" value="SHORT-CHAIN DEHYDROGENASE/REDUCTASE"/>
    <property type="match status" value="1"/>
</dbReference>
<evidence type="ECO:0000259" key="1">
    <source>
        <dbReference type="SMART" id="SM00829"/>
    </source>
</evidence>